<proteinExistence type="predicted"/>
<sequence>MKFRSMLIVALLSLLSGPAAFASEPVAAGAARFPLMAWDYADDQATFEAMRDAGITSVAFVPIKALDLCHDASLQAVVFDERLSGATYHGPFDGAAVEQNLPAVLKEVGDHPAVLGYHLRDEPSPEQYPDLARGVAAVRKLAPGKWPYINLLPGEGKAYDKYVEDFVTVCNPTVLSYDRYTTYGVNDFLPIFWTNLAQMREAAQKHKLDFWSVVLTATHWNYRELTETDYRMEVFGSLVYGAKGIGYYKFMSGSLPILKAPDLGNFRNAPLDQFGERTPAWHWMRNINRQVHNMAPVLLKLESNDVYHIGGAVPERNHGPSETSLVKNIPEGEFVGGDFTHSENGKRYVMMVNRSMVNSQRCAPEFRANAGNVKYVSPITGEMLPYIGWAYFLAPGQGVLLELNPDEPVAVP</sequence>
<dbReference type="AlphaFoldDB" id="A0A5K7XPD4"/>
<dbReference type="SUPFAM" id="SSF51445">
    <property type="entry name" value="(Trans)glycosidases"/>
    <property type="match status" value="1"/>
</dbReference>
<keyword evidence="3" id="KW-1185">Reference proteome</keyword>
<dbReference type="InterPro" id="IPR017853">
    <property type="entry name" value="GH"/>
</dbReference>
<evidence type="ECO:0008006" key="4">
    <source>
        <dbReference type="Google" id="ProtNLM"/>
    </source>
</evidence>
<reference evidence="3" key="1">
    <citation type="submission" date="2019-10" db="EMBL/GenBank/DDBJ databases">
        <title>Lacipirellula parvula gen. nov., sp. nov., representing a lineage of planctomycetes widespread in freshwater anoxic habitats, and description of the family Lacipirellulaceae.</title>
        <authorList>
            <person name="Dedysh S.N."/>
            <person name="Kulichevskaya I.S."/>
            <person name="Beletsky A.V."/>
            <person name="Rakitin A.L."/>
            <person name="Mardanov A.V."/>
            <person name="Ivanova A.A."/>
            <person name="Saltykova V.X."/>
            <person name="Rijpstra W.I.C."/>
            <person name="Sinninghe Damste J.S."/>
            <person name="Ravin N.V."/>
        </authorList>
    </citation>
    <scope>NUCLEOTIDE SEQUENCE [LARGE SCALE GENOMIC DNA]</scope>
    <source>
        <strain evidence="3">PX69</strain>
    </source>
</reference>
<gene>
    <name evidence="2" type="ORF">PLANPX_4811</name>
</gene>
<name>A0A5K7XPD4_9BACT</name>
<dbReference type="EMBL" id="AP021861">
    <property type="protein sequence ID" value="BBO35199.1"/>
    <property type="molecule type" value="Genomic_DNA"/>
</dbReference>
<accession>A0A5K7XPD4</accession>
<dbReference type="Proteomes" id="UP000326837">
    <property type="component" value="Chromosome"/>
</dbReference>
<dbReference type="KEGG" id="lpav:PLANPX_4811"/>
<evidence type="ECO:0000256" key="1">
    <source>
        <dbReference type="SAM" id="SignalP"/>
    </source>
</evidence>
<keyword evidence="1" id="KW-0732">Signal</keyword>
<evidence type="ECO:0000313" key="3">
    <source>
        <dbReference type="Proteomes" id="UP000326837"/>
    </source>
</evidence>
<feature type="chain" id="PRO_5024971023" description="Glycoside hydrolase family 42 N-terminal domain-containing protein" evidence="1">
    <location>
        <begin position="23"/>
        <end position="412"/>
    </location>
</feature>
<dbReference type="RefSeq" id="WP_152100627.1">
    <property type="nucleotide sequence ID" value="NZ_AP021861.1"/>
</dbReference>
<organism evidence="2 3">
    <name type="scientific">Lacipirellula parvula</name>
    <dbReference type="NCBI Taxonomy" id="2650471"/>
    <lineage>
        <taxon>Bacteria</taxon>
        <taxon>Pseudomonadati</taxon>
        <taxon>Planctomycetota</taxon>
        <taxon>Planctomycetia</taxon>
        <taxon>Pirellulales</taxon>
        <taxon>Lacipirellulaceae</taxon>
        <taxon>Lacipirellula</taxon>
    </lineage>
</organism>
<protein>
    <recommendedName>
        <fullName evidence="4">Glycoside hydrolase family 42 N-terminal domain-containing protein</fullName>
    </recommendedName>
</protein>
<dbReference type="Gene3D" id="3.20.20.80">
    <property type="entry name" value="Glycosidases"/>
    <property type="match status" value="1"/>
</dbReference>
<feature type="signal peptide" evidence="1">
    <location>
        <begin position="1"/>
        <end position="22"/>
    </location>
</feature>
<evidence type="ECO:0000313" key="2">
    <source>
        <dbReference type="EMBL" id="BBO35199.1"/>
    </source>
</evidence>